<dbReference type="AlphaFoldDB" id="M2Z7F2"/>
<sequence>MDNWRKSLKRAFSDTIGPAPVGLDDVLAASRQITKFNRLSKHLQGLDAMAAAKKGVGPAELSAIHGLRVSEIAPKRLNELCETLLDDKG</sequence>
<gene>
    <name evidence="1" type="ORF">H261_09307</name>
</gene>
<keyword evidence="2" id="KW-1185">Reference proteome</keyword>
<protein>
    <submittedName>
        <fullName evidence="1">Uncharacterized protein</fullName>
    </submittedName>
</protein>
<dbReference type="PATRIC" id="fig|1244869.3.peg.1880"/>
<dbReference type="STRING" id="1244869.H261_09307"/>
<proteinExistence type="predicted"/>
<dbReference type="Proteomes" id="UP000011744">
    <property type="component" value="Unassembled WGS sequence"/>
</dbReference>
<reference evidence="1 2" key="1">
    <citation type="journal article" date="2014" name="Genome Announc.">
        <title>Draft Genome Sequence of Magnetospirillum sp. Strain SO-1, a Freshwater Magnetotactic Bacterium Isolated from the Ol'khovka River, Russia.</title>
        <authorList>
            <person name="Grouzdev D.S."/>
            <person name="Dziuba M.V."/>
            <person name="Sukhacheva M.S."/>
            <person name="Mardanov A.V."/>
            <person name="Beletskiy A.V."/>
            <person name="Kuznetsov B.B."/>
            <person name="Skryabin K.G."/>
        </authorList>
    </citation>
    <scope>NUCLEOTIDE SEQUENCE [LARGE SCALE GENOMIC DNA]</scope>
    <source>
        <strain evidence="1 2">SO-1</strain>
    </source>
</reference>
<evidence type="ECO:0000313" key="2">
    <source>
        <dbReference type="Proteomes" id="UP000011744"/>
    </source>
</evidence>
<dbReference type="RefSeq" id="WP_008616727.1">
    <property type="nucleotide sequence ID" value="NZ_AONQ01000020.1"/>
</dbReference>
<dbReference type="eggNOG" id="ENOG502ZQ2I">
    <property type="taxonomic scope" value="Bacteria"/>
</dbReference>
<evidence type="ECO:0000313" key="1">
    <source>
        <dbReference type="EMBL" id="EME70245.1"/>
    </source>
</evidence>
<dbReference type="OrthoDB" id="7358399at2"/>
<dbReference type="EMBL" id="AONQ01000020">
    <property type="protein sequence ID" value="EME70245.1"/>
    <property type="molecule type" value="Genomic_DNA"/>
</dbReference>
<organism evidence="1 2">
    <name type="scientific">Paramagnetospirillum caucaseum</name>
    <dbReference type="NCBI Taxonomy" id="1244869"/>
    <lineage>
        <taxon>Bacteria</taxon>
        <taxon>Pseudomonadati</taxon>
        <taxon>Pseudomonadota</taxon>
        <taxon>Alphaproteobacteria</taxon>
        <taxon>Rhodospirillales</taxon>
        <taxon>Magnetospirillaceae</taxon>
        <taxon>Paramagnetospirillum</taxon>
    </lineage>
</organism>
<name>M2Z7F2_9PROT</name>
<comment type="caution">
    <text evidence="1">The sequence shown here is derived from an EMBL/GenBank/DDBJ whole genome shotgun (WGS) entry which is preliminary data.</text>
</comment>
<accession>M2Z7F2</accession>